<feature type="domain" description="DUF8040" evidence="2">
    <location>
        <begin position="131"/>
        <end position="210"/>
    </location>
</feature>
<reference evidence="4" key="2">
    <citation type="submission" date="2025-08" db="UniProtKB">
        <authorList>
            <consortium name="RefSeq"/>
        </authorList>
    </citation>
    <scope>IDENTIFICATION</scope>
</reference>
<dbReference type="GeneID" id="107914706"/>
<keyword evidence="1" id="KW-1133">Transmembrane helix</keyword>
<name>A0ABM3ATP4_GOSHI</name>
<dbReference type="PANTHER" id="PTHR22930:SF228">
    <property type="entry name" value="PROTEIN ALP1-LIKE"/>
    <property type="match status" value="1"/>
</dbReference>
<dbReference type="Proteomes" id="UP000818029">
    <property type="component" value="Chromosome D10"/>
</dbReference>
<evidence type="ECO:0000256" key="1">
    <source>
        <dbReference type="SAM" id="Phobius"/>
    </source>
</evidence>
<dbReference type="InterPro" id="IPR045249">
    <property type="entry name" value="HARBI1-like"/>
</dbReference>
<evidence type="ECO:0000259" key="2">
    <source>
        <dbReference type="Pfam" id="PF26138"/>
    </source>
</evidence>
<dbReference type="PANTHER" id="PTHR22930">
    <property type="match status" value="1"/>
</dbReference>
<evidence type="ECO:0000313" key="4">
    <source>
        <dbReference type="RefSeq" id="XP_040958200.1"/>
    </source>
</evidence>
<dbReference type="RefSeq" id="XP_040958200.1">
    <property type="nucleotide sequence ID" value="XM_041102266.1"/>
</dbReference>
<evidence type="ECO:0000313" key="3">
    <source>
        <dbReference type="Proteomes" id="UP000818029"/>
    </source>
</evidence>
<gene>
    <name evidence="4" type="primary">LOC107914706</name>
</gene>
<accession>A0ABM3ATP4</accession>
<keyword evidence="1" id="KW-0472">Membrane</keyword>
<keyword evidence="1" id="KW-0812">Transmembrane</keyword>
<dbReference type="Pfam" id="PF26138">
    <property type="entry name" value="DUF8040"/>
    <property type="match status" value="1"/>
</dbReference>
<sequence>MNSFRKTFSKHSGSHFLSVHQPPPHLCLIISISQLRLPSSSFCSIDRFSTISSAATYKAVSPDWFCLGNSSLSSSGPVFFNISDMAMDRNQEQNAIVGVVASVLAFWALWIKKLKTMKEIASHPRVNRYYERENYINSILYSGDRHCIDVIRMRSIAFFNLCDILSRNNLLQSSKSVNIMEQVVIFLHIIGHNVRFRVIGSRYYRSTETVGSRYYRSIETIHRYFRVVLRAILKLYKLVIRLPDESTPSEIRNNPRFYP</sequence>
<reference evidence="3" key="1">
    <citation type="journal article" date="2020" name="Nat. Genet.">
        <title>Genomic diversifications of five Gossypium allopolyploid species and their impact on cotton improvement.</title>
        <authorList>
            <person name="Chen Z.J."/>
            <person name="Sreedasyam A."/>
            <person name="Ando A."/>
            <person name="Song Q."/>
            <person name="De Santiago L.M."/>
            <person name="Hulse-Kemp A.M."/>
            <person name="Ding M."/>
            <person name="Ye W."/>
            <person name="Kirkbride R.C."/>
            <person name="Jenkins J."/>
            <person name="Plott C."/>
            <person name="Lovell J."/>
            <person name="Lin Y.M."/>
            <person name="Vaughn R."/>
            <person name="Liu B."/>
            <person name="Simpson S."/>
            <person name="Scheffler B.E."/>
            <person name="Wen L."/>
            <person name="Saski C.A."/>
            <person name="Grover C.E."/>
            <person name="Hu G."/>
            <person name="Conover J.L."/>
            <person name="Carlson J.W."/>
            <person name="Shu S."/>
            <person name="Boston L.B."/>
            <person name="Williams M."/>
            <person name="Peterson D.G."/>
            <person name="McGee K."/>
            <person name="Jones D.C."/>
            <person name="Wendel J.F."/>
            <person name="Stelly D.M."/>
            <person name="Grimwood J."/>
            <person name="Schmutz J."/>
        </authorList>
    </citation>
    <scope>NUCLEOTIDE SEQUENCE [LARGE SCALE GENOMIC DNA]</scope>
    <source>
        <strain evidence="3">cv. TM-1</strain>
    </source>
</reference>
<organism evidence="3 4">
    <name type="scientific">Gossypium hirsutum</name>
    <name type="common">Upland cotton</name>
    <name type="synonym">Gossypium mexicanum</name>
    <dbReference type="NCBI Taxonomy" id="3635"/>
    <lineage>
        <taxon>Eukaryota</taxon>
        <taxon>Viridiplantae</taxon>
        <taxon>Streptophyta</taxon>
        <taxon>Embryophyta</taxon>
        <taxon>Tracheophyta</taxon>
        <taxon>Spermatophyta</taxon>
        <taxon>Magnoliopsida</taxon>
        <taxon>eudicotyledons</taxon>
        <taxon>Gunneridae</taxon>
        <taxon>Pentapetalae</taxon>
        <taxon>rosids</taxon>
        <taxon>malvids</taxon>
        <taxon>Malvales</taxon>
        <taxon>Malvaceae</taxon>
        <taxon>Malvoideae</taxon>
        <taxon>Gossypium</taxon>
    </lineage>
</organism>
<dbReference type="InterPro" id="IPR058353">
    <property type="entry name" value="DUF8040"/>
</dbReference>
<feature type="transmembrane region" description="Helical" evidence="1">
    <location>
        <begin position="93"/>
        <end position="111"/>
    </location>
</feature>
<proteinExistence type="predicted"/>
<keyword evidence="3" id="KW-1185">Reference proteome</keyword>
<protein>
    <submittedName>
        <fullName evidence="4">Uncharacterized protein isoform X1</fullName>
    </submittedName>
</protein>